<accession>A0ABN0W0V6</accession>
<evidence type="ECO:0000256" key="3">
    <source>
        <dbReference type="SAM" id="SignalP"/>
    </source>
</evidence>
<dbReference type="InterPro" id="IPR050555">
    <property type="entry name" value="Bact_Solute-Bind_Prot2"/>
</dbReference>
<name>A0ABN0W0V6_9ACTN</name>
<feature type="chain" id="PRO_5046924844" evidence="3">
    <location>
        <begin position="22"/>
        <end position="330"/>
    </location>
</feature>
<dbReference type="Proteomes" id="UP001501822">
    <property type="component" value="Unassembled WGS sequence"/>
</dbReference>
<evidence type="ECO:0000259" key="4">
    <source>
        <dbReference type="Pfam" id="PF13407"/>
    </source>
</evidence>
<comment type="caution">
    <text evidence="5">The sequence shown here is derived from an EMBL/GenBank/DDBJ whole genome shotgun (WGS) entry which is preliminary data.</text>
</comment>
<dbReference type="PANTHER" id="PTHR30036">
    <property type="entry name" value="D-XYLOSE-BINDING PERIPLASMIC PROTEIN"/>
    <property type="match status" value="1"/>
</dbReference>
<evidence type="ECO:0000313" key="6">
    <source>
        <dbReference type="Proteomes" id="UP001501822"/>
    </source>
</evidence>
<gene>
    <name evidence="5" type="ORF">GCM10010151_09940</name>
</gene>
<dbReference type="RefSeq" id="WP_252799544.1">
    <property type="nucleotide sequence ID" value="NZ_BAAABM010000007.1"/>
</dbReference>
<evidence type="ECO:0000256" key="1">
    <source>
        <dbReference type="ARBA" id="ARBA00004196"/>
    </source>
</evidence>
<reference evidence="5 6" key="1">
    <citation type="journal article" date="2019" name="Int. J. Syst. Evol. Microbiol.">
        <title>The Global Catalogue of Microorganisms (GCM) 10K type strain sequencing project: providing services to taxonomists for standard genome sequencing and annotation.</title>
        <authorList>
            <consortium name="The Broad Institute Genomics Platform"/>
            <consortium name="The Broad Institute Genome Sequencing Center for Infectious Disease"/>
            <person name="Wu L."/>
            <person name="Ma J."/>
        </authorList>
    </citation>
    <scope>NUCLEOTIDE SEQUENCE [LARGE SCALE GENOMIC DNA]</scope>
    <source>
        <strain evidence="5 6">JCM 3146</strain>
    </source>
</reference>
<dbReference type="InterPro" id="IPR025997">
    <property type="entry name" value="SBP_2_dom"/>
</dbReference>
<protein>
    <submittedName>
        <fullName evidence="5">Sugar ABC transporter substrate-binding protein</fullName>
    </submittedName>
</protein>
<organism evidence="5 6">
    <name type="scientific">Actinoallomurus spadix</name>
    <dbReference type="NCBI Taxonomy" id="79912"/>
    <lineage>
        <taxon>Bacteria</taxon>
        <taxon>Bacillati</taxon>
        <taxon>Actinomycetota</taxon>
        <taxon>Actinomycetes</taxon>
        <taxon>Streptosporangiales</taxon>
        <taxon>Thermomonosporaceae</taxon>
        <taxon>Actinoallomurus</taxon>
    </lineage>
</organism>
<dbReference type="PROSITE" id="PS51257">
    <property type="entry name" value="PROKAR_LIPOPROTEIN"/>
    <property type="match status" value="1"/>
</dbReference>
<dbReference type="InterPro" id="IPR028082">
    <property type="entry name" value="Peripla_BP_I"/>
</dbReference>
<sequence length="330" mass="34120">MLRTGRRAGTILAALALTVTACSGHGGKKAQESAADTGAGKANTPRMKIAMVTHQAPGDTFWDIVRKGAEAAAAKDNVQLVYSNDPDGDKQATLVQNAIDSKVDGIAVTLSHPDAMAGTVKKATGGGIPVVVLNAGVDDWQKVGALEFFGSDESLAGESAGTRLGTEGAKHVLCVLHEQGSVSLEARCGGLARTFSGKTDKVYVTGTNMPSVRSTIAAKLKQDKSIDRVVALGAPFALTALQSVKDAGSAAKVAAFDMNPAMVKAVQDGTVEWAVDQQPYLQGYLAVDSLWLYRTNGNVLGGGKTTPTGPYFVDKGNVAAVAKYAARGTR</sequence>
<keyword evidence="6" id="KW-1185">Reference proteome</keyword>
<proteinExistence type="inferred from homology"/>
<comment type="similarity">
    <text evidence="2">Belongs to the bacterial solute-binding protein 2 family.</text>
</comment>
<feature type="signal peptide" evidence="3">
    <location>
        <begin position="1"/>
        <end position="21"/>
    </location>
</feature>
<evidence type="ECO:0000313" key="5">
    <source>
        <dbReference type="EMBL" id="GAA0322128.1"/>
    </source>
</evidence>
<evidence type="ECO:0000256" key="2">
    <source>
        <dbReference type="ARBA" id="ARBA00007639"/>
    </source>
</evidence>
<comment type="subcellular location">
    <subcellularLocation>
        <location evidence="1">Cell envelope</location>
    </subcellularLocation>
</comment>
<keyword evidence="3" id="KW-0732">Signal</keyword>
<feature type="domain" description="Periplasmic binding protein" evidence="4">
    <location>
        <begin position="49"/>
        <end position="293"/>
    </location>
</feature>
<dbReference type="EMBL" id="BAAABM010000007">
    <property type="protein sequence ID" value="GAA0322128.1"/>
    <property type="molecule type" value="Genomic_DNA"/>
</dbReference>
<dbReference type="Gene3D" id="3.40.50.2300">
    <property type="match status" value="2"/>
</dbReference>
<dbReference type="SUPFAM" id="SSF53822">
    <property type="entry name" value="Periplasmic binding protein-like I"/>
    <property type="match status" value="1"/>
</dbReference>
<dbReference type="PANTHER" id="PTHR30036:SF7">
    <property type="entry name" value="ABC TRANSPORTER PERIPLASMIC-BINDING PROTEIN YPHF"/>
    <property type="match status" value="1"/>
</dbReference>
<dbReference type="CDD" id="cd06312">
    <property type="entry name" value="PBP1_ABC_sugar_binding-like"/>
    <property type="match status" value="1"/>
</dbReference>
<dbReference type="Pfam" id="PF13407">
    <property type="entry name" value="Peripla_BP_4"/>
    <property type="match status" value="1"/>
</dbReference>